<protein>
    <submittedName>
        <fullName evidence="1">Uncharacterized protein</fullName>
    </submittedName>
</protein>
<organism evidence="1 2">
    <name type="scientific">Ceratocystis fimbriata CBS 114723</name>
    <dbReference type="NCBI Taxonomy" id="1035309"/>
    <lineage>
        <taxon>Eukaryota</taxon>
        <taxon>Fungi</taxon>
        <taxon>Dikarya</taxon>
        <taxon>Ascomycota</taxon>
        <taxon>Pezizomycotina</taxon>
        <taxon>Sordariomycetes</taxon>
        <taxon>Hypocreomycetidae</taxon>
        <taxon>Microascales</taxon>
        <taxon>Ceratocystidaceae</taxon>
        <taxon>Ceratocystis</taxon>
    </lineage>
</organism>
<gene>
    <name evidence="1" type="ORF">CFIMG_005007RAa</name>
</gene>
<reference evidence="1 2" key="2">
    <citation type="journal article" date="2013" name="IMA Fungus">
        <title>IMA Genome-F 1: Ceratocystis fimbriata: Draft nuclear genome sequence for the plant pathogen, Ceratocystis fimbriata.</title>
        <authorList>
            <person name="Wilken P.M."/>
            <person name="Steenkamp E.T."/>
            <person name="Wingfield M.J."/>
            <person name="de Beer Z.W."/>
            <person name="Wingfield B.D."/>
        </authorList>
    </citation>
    <scope>NUCLEOTIDE SEQUENCE [LARGE SCALE GENOMIC DNA]</scope>
    <source>
        <strain evidence="1 2">CBS 114723</strain>
    </source>
</reference>
<proteinExistence type="predicted"/>
<dbReference type="Proteomes" id="UP000222788">
    <property type="component" value="Unassembled WGS sequence"/>
</dbReference>
<dbReference type="AlphaFoldDB" id="A0A2C5X794"/>
<sequence length="81" mass="9359">MQALDVSQQQHSLRLRYQHVVRKELPDLSFAPYGRPFLPLASASHIPTLTPTLAPTQSPKPFRYHVNRHRNSFKPSRVPVF</sequence>
<keyword evidence="2" id="KW-1185">Reference proteome</keyword>
<dbReference type="EMBL" id="APWK03000039">
    <property type="protein sequence ID" value="PHH53716.1"/>
    <property type="molecule type" value="Genomic_DNA"/>
</dbReference>
<comment type="caution">
    <text evidence="1">The sequence shown here is derived from an EMBL/GenBank/DDBJ whole genome shotgun (WGS) entry which is preliminary data.</text>
</comment>
<reference evidence="1 2" key="1">
    <citation type="journal article" date="2013" name="Fungal Biol.">
        <title>Analysis of microsatellite markers in the genome of the plant pathogen Ceratocystis fimbriata.</title>
        <authorList>
            <person name="Simpson M.C."/>
            <person name="Wilken P.M."/>
            <person name="Coetzee M.P."/>
            <person name="Wingfield M.J."/>
            <person name="Wingfield B.D."/>
        </authorList>
    </citation>
    <scope>NUCLEOTIDE SEQUENCE [LARGE SCALE GENOMIC DNA]</scope>
    <source>
        <strain evidence="1 2">CBS 114723</strain>
    </source>
</reference>
<accession>A0A2C5X794</accession>
<name>A0A2C5X794_9PEZI</name>
<evidence type="ECO:0000313" key="1">
    <source>
        <dbReference type="EMBL" id="PHH53716.1"/>
    </source>
</evidence>
<evidence type="ECO:0000313" key="2">
    <source>
        <dbReference type="Proteomes" id="UP000222788"/>
    </source>
</evidence>